<comment type="subcellular location">
    <subcellularLocation>
        <location evidence="1">Membrane</location>
        <topology evidence="1">Multi-pass membrane protein</topology>
    </subcellularLocation>
</comment>
<evidence type="ECO:0000256" key="1">
    <source>
        <dbReference type="ARBA" id="ARBA00004141"/>
    </source>
</evidence>
<evidence type="ECO:0000256" key="2">
    <source>
        <dbReference type="ARBA" id="ARBA00005585"/>
    </source>
</evidence>
<evidence type="ECO:0000256" key="4">
    <source>
        <dbReference type="ARBA" id="ARBA00022692"/>
    </source>
</evidence>
<feature type="transmembrane region" description="Helical" evidence="11">
    <location>
        <begin position="860"/>
        <end position="879"/>
    </location>
</feature>
<dbReference type="GO" id="GO:0015918">
    <property type="term" value="P:sterol transport"/>
    <property type="evidence" value="ECO:0007669"/>
    <property type="project" value="TreeGrafter"/>
</dbReference>
<evidence type="ECO:0000256" key="9">
    <source>
        <dbReference type="ARBA" id="ARBA00023157"/>
    </source>
</evidence>
<evidence type="ECO:0000256" key="6">
    <source>
        <dbReference type="ARBA" id="ARBA00022989"/>
    </source>
</evidence>
<evidence type="ECO:0000313" key="13">
    <source>
        <dbReference type="EMBL" id="TMW67666.1"/>
    </source>
</evidence>
<feature type="transmembrane region" description="Helical" evidence="11">
    <location>
        <begin position="825"/>
        <end position="848"/>
    </location>
</feature>
<evidence type="ECO:0000256" key="11">
    <source>
        <dbReference type="SAM" id="Phobius"/>
    </source>
</evidence>
<keyword evidence="4 11" id="KW-0812">Transmembrane</keyword>
<dbReference type="PROSITE" id="PS50156">
    <property type="entry name" value="SSD"/>
    <property type="match status" value="1"/>
</dbReference>
<evidence type="ECO:0000313" key="14">
    <source>
        <dbReference type="Proteomes" id="UP000794436"/>
    </source>
</evidence>
<keyword evidence="10" id="KW-0325">Glycoprotein</keyword>
<name>A0A8K1FLZ1_PYTOL</name>
<evidence type="ECO:0000259" key="12">
    <source>
        <dbReference type="PROSITE" id="PS50156"/>
    </source>
</evidence>
<feature type="transmembrane region" description="Helical" evidence="11">
    <location>
        <begin position="948"/>
        <end position="973"/>
    </location>
</feature>
<feature type="transmembrane region" description="Helical" evidence="11">
    <location>
        <begin position="792"/>
        <end position="813"/>
    </location>
</feature>
<feature type="transmembrane region" description="Helical" evidence="11">
    <location>
        <begin position="1335"/>
        <end position="1368"/>
    </location>
</feature>
<sequence length="1530" mass="169720">MWTFVAVCCALSTPAFRALLETTFAELTVVFFNWIHTVALATSVVFIGALMLQLKSSNSGVKTSGKGLTTRSLCTSLLMMSSLAPTAMAIKADVPFTLQGNATVIAGLSASMTECKYSKEKQCINNPMERSELFGEHKRGKNQCASFDAAYVTGLSSASAALPNRYLPIGTEEAYEKGFKNKFSEWNATTKEQFQLDCPILYNETIQQGQDYLCCTESQYIGLQTQVKMIPGLCTSCKENLRNVFCQMACNPSNSEYLEVTQVRIMAGDEDHLIEVFPAVEEMTYYVGDDWIRDIYDYCEADSSFSLLCNPSQNCTDGHGLLDFMGEYKFNSLGSPVQINFKTIDQLSEEEQKEKICACGSDDSDCYKPMDDRLRSCVGVCGSVCAVDASDKRGYTESCYGAVRSDTSAKEKVETLDAKWVPFMEFMAANLTETDFTTLNYVVSIVGGVIALLLIAAFLFASIRRRKYANTSASVVHIDARYAAGYQEETRLSWVDDLVAKTLKRWGFFLATGKRPIFTVILVLIVVIACALGCIQLEVETDPVKLWVSETSRPFRERDRYGELFMPFYRSEQVIMVPKDGGIIGRKEYLREAIRIQEEVANLTSGPATGSFPQRVTLHDICWKATGTECTVNSITQYFQNRLDHFEFYDKYGLAMTHFSNCMYSPANADLQTCRQLEAKLGEKETIPESLTDCPCLSAFGSPMNLYNTYLGGSPEGADKNTTSYALSKALVSTALVYNYYEKEDNEPAVQWERDYILLLKKLNAENELFNLFFQAETSIQDEIERESSGDILPVALSYSLMIIYVSLGINRWTFNKSFFQTSKIVVGFLGIICIMLAVASTIGLFMWGGAKLQLVIMEVVPFLTLAIGVDNIFLLVHAMDQKQLQLRREQPALFQDLTDPKAVDLAAATIVSEGVGYIGPSIFMASLAEAIAFSFGCISPMPAVLWFAAFSCVAVAINWVLQMTLLLAIMTFDKRRELKGKYDIVCCVTGGPSHSEPVIMVDPKTPDDGVGMVDSHQYSASHFFDRCIDFYCRILSAPLVKLFVLLAFLAWTCVSIVSIEDLKHGLPQAESMPSDSYMTDYFNTLDEYLATGPPFFFVVEGGYGRNPKAFDLYDQNVLAKFCKSKDFCEDFAIPKIMEALANSMNGSVTHIAKGVTYSWVDDFWGFSNPDNECCRIDSKKAYIPIQADNITYTNARKQESTCMATTVPPVPKESFMSLFSMFSTASAGSLCSYGGGSIYRGQFSIDQKPIPVVKDDSPQVVMNSTGYGKQVSAFSYMVVSTANPKQQDYIDSYAQGRRAAQWISDKTGIDVWVYSISFVFFDQYLTVVKDTYTLVGLAIVAIFVIHVIYFWSLFFPLVVALAAINIVVQVMGLMHPNDIMLNGLSMVNLIIAAGISVEFCGHYVRMFAKSSGSGDQRAKIALRKVLTSVLFGITITKVVGLSALTLADSRIFQKYYFRMYMTVVLCGVLNGMVLLPVVLSLSVDVKNALFGGNRDNDLMPEVLESSPAYHGAETGKLRHSHSTGNSVSE</sequence>
<dbReference type="CDD" id="cd12087">
    <property type="entry name" value="TM_EGFR-like"/>
    <property type="match status" value="1"/>
</dbReference>
<accession>A0A8K1FLZ1</accession>
<keyword evidence="14" id="KW-1185">Reference proteome</keyword>
<reference evidence="13" key="1">
    <citation type="submission" date="2019-03" db="EMBL/GenBank/DDBJ databases">
        <title>Long read genome sequence of the mycoparasitic Pythium oligandrum ATCC 38472 isolated from sugarbeet rhizosphere.</title>
        <authorList>
            <person name="Gaulin E."/>
        </authorList>
    </citation>
    <scope>NUCLEOTIDE SEQUENCE</scope>
    <source>
        <strain evidence="13">ATCC 38472_TT</strain>
    </source>
</reference>
<dbReference type="SUPFAM" id="SSF82866">
    <property type="entry name" value="Multidrug efflux transporter AcrB transmembrane domain"/>
    <property type="match status" value="2"/>
</dbReference>
<proteinExistence type="inferred from homology"/>
<evidence type="ECO:0000256" key="7">
    <source>
        <dbReference type="ARBA" id="ARBA00023055"/>
    </source>
</evidence>
<dbReference type="GO" id="GO:0016020">
    <property type="term" value="C:membrane"/>
    <property type="evidence" value="ECO:0007669"/>
    <property type="project" value="UniProtKB-SubCell"/>
</dbReference>
<feature type="transmembrane region" description="Helical" evidence="11">
    <location>
        <begin position="517"/>
        <end position="539"/>
    </location>
</feature>
<feature type="transmembrane region" description="Helical" evidence="11">
    <location>
        <begin position="441"/>
        <end position="461"/>
    </location>
</feature>
<keyword evidence="8 11" id="KW-0472">Membrane</keyword>
<dbReference type="InterPro" id="IPR053956">
    <property type="entry name" value="NPC1_MLD"/>
</dbReference>
<comment type="similarity">
    <text evidence="2">Belongs to the patched family.</text>
</comment>
<feature type="domain" description="SSD" evidence="12">
    <location>
        <begin position="791"/>
        <end position="973"/>
    </location>
</feature>
<feature type="transmembrane region" description="Helical" evidence="11">
    <location>
        <begin position="1040"/>
        <end position="1060"/>
    </location>
</feature>
<organism evidence="13 14">
    <name type="scientific">Pythium oligandrum</name>
    <name type="common">Mycoparasitic fungus</name>
    <dbReference type="NCBI Taxonomy" id="41045"/>
    <lineage>
        <taxon>Eukaryota</taxon>
        <taxon>Sar</taxon>
        <taxon>Stramenopiles</taxon>
        <taxon>Oomycota</taxon>
        <taxon>Peronosporomycetes</taxon>
        <taxon>Pythiales</taxon>
        <taxon>Pythiaceae</taxon>
        <taxon>Pythium</taxon>
    </lineage>
</organism>
<keyword evidence="3" id="KW-0813">Transport</keyword>
<dbReference type="Proteomes" id="UP000794436">
    <property type="component" value="Unassembled WGS sequence"/>
</dbReference>
<evidence type="ECO:0000256" key="3">
    <source>
        <dbReference type="ARBA" id="ARBA00022448"/>
    </source>
</evidence>
<dbReference type="EMBL" id="SPLM01000004">
    <property type="protein sequence ID" value="TMW67666.1"/>
    <property type="molecule type" value="Genomic_DNA"/>
</dbReference>
<gene>
    <name evidence="13" type="ORF">Poli38472_011286</name>
</gene>
<dbReference type="OrthoDB" id="6510177at2759"/>
<keyword evidence="5" id="KW-0732">Signal</keyword>
<keyword evidence="7" id="KW-0445">Lipid transport</keyword>
<evidence type="ECO:0000256" key="5">
    <source>
        <dbReference type="ARBA" id="ARBA00022729"/>
    </source>
</evidence>
<protein>
    <recommendedName>
        <fullName evidence="12">SSD domain-containing protein</fullName>
    </recommendedName>
</protein>
<dbReference type="PANTHER" id="PTHR45727">
    <property type="entry name" value="NPC INTRACELLULAR CHOLESTEROL TRANSPORTER 1"/>
    <property type="match status" value="1"/>
</dbReference>
<dbReference type="Gene3D" id="1.20.1640.10">
    <property type="entry name" value="Multidrug efflux transporter AcrB transmembrane domain"/>
    <property type="match status" value="2"/>
</dbReference>
<dbReference type="InterPro" id="IPR032190">
    <property type="entry name" value="NPC1_N"/>
</dbReference>
<dbReference type="GO" id="GO:0032934">
    <property type="term" value="F:sterol binding"/>
    <property type="evidence" value="ECO:0007669"/>
    <property type="project" value="TreeGrafter"/>
</dbReference>
<feature type="transmembrane region" description="Helical" evidence="11">
    <location>
        <begin position="1426"/>
        <end position="1448"/>
    </location>
</feature>
<dbReference type="Pfam" id="PF22314">
    <property type="entry name" value="NPC1_MLD"/>
    <property type="match status" value="1"/>
</dbReference>
<keyword evidence="6 11" id="KW-1133">Transmembrane helix</keyword>
<feature type="transmembrane region" description="Helical" evidence="11">
    <location>
        <begin position="1380"/>
        <end position="1405"/>
    </location>
</feature>
<dbReference type="Pfam" id="PF16414">
    <property type="entry name" value="NPC1_N"/>
    <property type="match status" value="1"/>
</dbReference>
<dbReference type="Pfam" id="PF12349">
    <property type="entry name" value="Sterol-sensing"/>
    <property type="match status" value="1"/>
</dbReference>
<dbReference type="InterPro" id="IPR000731">
    <property type="entry name" value="SSD"/>
</dbReference>
<feature type="transmembrane region" description="Helical" evidence="11">
    <location>
        <begin position="1460"/>
        <end position="1480"/>
    </location>
</feature>
<comment type="caution">
    <text evidence="13">The sequence shown here is derived from an EMBL/GenBank/DDBJ whole genome shotgun (WGS) entry which is preliminary data.</text>
</comment>
<keyword evidence="9" id="KW-1015">Disulfide bond</keyword>
<evidence type="ECO:0000256" key="8">
    <source>
        <dbReference type="ARBA" id="ARBA00023136"/>
    </source>
</evidence>
<evidence type="ECO:0000256" key="10">
    <source>
        <dbReference type="ARBA" id="ARBA00023180"/>
    </source>
</evidence>
<dbReference type="PANTHER" id="PTHR45727:SF2">
    <property type="entry name" value="NPC INTRACELLULAR CHOLESTEROL TRANSPORTER 1"/>
    <property type="match status" value="1"/>
</dbReference>
<dbReference type="InterPro" id="IPR053958">
    <property type="entry name" value="HMGCR/SNAP/NPC1-like_SSD"/>
</dbReference>
<feature type="transmembrane region" description="Helical" evidence="11">
    <location>
        <begin position="27"/>
        <end position="52"/>
    </location>
</feature>